<gene>
    <name evidence="2" type="ORF">Nepgr_001489</name>
</gene>
<proteinExistence type="predicted"/>
<dbReference type="Proteomes" id="UP001279734">
    <property type="component" value="Unassembled WGS sequence"/>
</dbReference>
<dbReference type="AlphaFoldDB" id="A0AAD3P645"/>
<feature type="compositionally biased region" description="Polar residues" evidence="1">
    <location>
        <begin position="99"/>
        <end position="114"/>
    </location>
</feature>
<accession>A0AAD3P645</accession>
<protein>
    <submittedName>
        <fullName evidence="2">Uncharacterized protein</fullName>
    </submittedName>
</protein>
<keyword evidence="3" id="KW-1185">Reference proteome</keyword>
<dbReference type="EMBL" id="BSYO01000001">
    <property type="protein sequence ID" value="GMG99649.1"/>
    <property type="molecule type" value="Genomic_DNA"/>
</dbReference>
<feature type="compositionally biased region" description="Basic and acidic residues" evidence="1">
    <location>
        <begin position="52"/>
        <end position="67"/>
    </location>
</feature>
<evidence type="ECO:0000256" key="1">
    <source>
        <dbReference type="SAM" id="MobiDB-lite"/>
    </source>
</evidence>
<evidence type="ECO:0000313" key="3">
    <source>
        <dbReference type="Proteomes" id="UP001279734"/>
    </source>
</evidence>
<reference evidence="2" key="1">
    <citation type="submission" date="2023-05" db="EMBL/GenBank/DDBJ databases">
        <title>Nepenthes gracilis genome sequencing.</title>
        <authorList>
            <person name="Fukushima K."/>
        </authorList>
    </citation>
    <scope>NUCLEOTIDE SEQUENCE</scope>
    <source>
        <strain evidence="2">SING2019-196</strain>
    </source>
</reference>
<evidence type="ECO:0000313" key="2">
    <source>
        <dbReference type="EMBL" id="GMG99649.1"/>
    </source>
</evidence>
<feature type="region of interest" description="Disordered" evidence="1">
    <location>
        <begin position="45"/>
        <end position="136"/>
    </location>
</feature>
<comment type="caution">
    <text evidence="2">The sequence shown here is derived from an EMBL/GenBank/DDBJ whole genome shotgun (WGS) entry which is preliminary data.</text>
</comment>
<name>A0AAD3P645_NEPGR</name>
<sequence>MMEINSRNGETQAILGIAIRIRRTSRSSSMQLKALPLRDMSRRRRLTFKSYNPKEDRGSNVLDKSDGKNNGYYQREDSSTVKNPSGGQRYGDNGVFGDNQPSYPNDGKSTNTYFDYNDGGSDTTSGSWSRASQPTVLSSATNDITEAVLLLKKAIQPSPQVAAIADPMYPQPRFMVPRWDAMPETISSDEVQRLYGSLDSSSRAYEEGNHYLFGKSNPLYRQYRGRQNYIGTLDSKGVMVKYNGAYIP</sequence>
<organism evidence="2 3">
    <name type="scientific">Nepenthes gracilis</name>
    <name type="common">Slender pitcher plant</name>
    <dbReference type="NCBI Taxonomy" id="150966"/>
    <lineage>
        <taxon>Eukaryota</taxon>
        <taxon>Viridiplantae</taxon>
        <taxon>Streptophyta</taxon>
        <taxon>Embryophyta</taxon>
        <taxon>Tracheophyta</taxon>
        <taxon>Spermatophyta</taxon>
        <taxon>Magnoliopsida</taxon>
        <taxon>eudicotyledons</taxon>
        <taxon>Gunneridae</taxon>
        <taxon>Pentapetalae</taxon>
        <taxon>Caryophyllales</taxon>
        <taxon>Nepenthaceae</taxon>
        <taxon>Nepenthes</taxon>
    </lineage>
</organism>
<feature type="compositionally biased region" description="Low complexity" evidence="1">
    <location>
        <begin position="118"/>
        <end position="127"/>
    </location>
</feature>